<dbReference type="CDD" id="cd00130">
    <property type="entry name" value="PAS"/>
    <property type="match status" value="3"/>
</dbReference>
<evidence type="ECO:0000259" key="3">
    <source>
        <dbReference type="PROSITE" id="PS50113"/>
    </source>
</evidence>
<dbReference type="EMBL" id="JACJPW010000048">
    <property type="protein sequence ID" value="MBD2183084.1"/>
    <property type="molecule type" value="Genomic_DNA"/>
</dbReference>
<feature type="transmembrane region" description="Helical" evidence="1">
    <location>
        <begin position="70"/>
        <end position="88"/>
    </location>
</feature>
<dbReference type="SMART" id="SM00091">
    <property type="entry name" value="PAS"/>
    <property type="match status" value="3"/>
</dbReference>
<dbReference type="CDD" id="cd01949">
    <property type="entry name" value="GGDEF"/>
    <property type="match status" value="1"/>
</dbReference>
<dbReference type="InterPro" id="IPR000160">
    <property type="entry name" value="GGDEF_dom"/>
</dbReference>
<dbReference type="SMART" id="SM00065">
    <property type="entry name" value="GAF"/>
    <property type="match status" value="1"/>
</dbReference>
<dbReference type="Pfam" id="PF13426">
    <property type="entry name" value="PAS_9"/>
    <property type="match status" value="1"/>
</dbReference>
<protein>
    <submittedName>
        <fullName evidence="6">EAL domain-containing protein</fullName>
    </submittedName>
</protein>
<dbReference type="SMART" id="SM00052">
    <property type="entry name" value="EAL"/>
    <property type="match status" value="1"/>
</dbReference>
<dbReference type="PROSITE" id="PS50883">
    <property type="entry name" value="EAL"/>
    <property type="match status" value="1"/>
</dbReference>
<sequence length="1137" mass="129316">MPRTTRTATKAPYPQDNQIFIRENSMKGTALSAHQLGRNIFFYAFLSSLWIVCSDQLLKLLTNDKTLLTYLQTFKGWIFILLTSWFLYEVSNRLQRQLHLLKQQYHSIFDRADEGFYQVAPDGHFLQVNSALAKIYGYSSPEELLAKLSWQKLDVDPSKRTDVLKKLQQVDTVLRVEFEVYRPDGCIIWTVENIQAVRDKFGVLLYYQSRVLDLSISANETEQNLPEQSNNILRAVIEGMTDAVFVKNLQGQYLMVNTAAANYVGKSVNKIIGKHDWELFPREIAQQIRESDRRVIVTKETETYERIDTLIGSDRILIISKSPYSDCQGNLLGLISILRDLTDYKQAEHERFQLLEQLRRDTQDLAALTEVTANAPSTLNLEQLLDKLLKQIVEVLAADIAVILLADNGVLKYAFGMGVSQEVSTNYTMPIGEGFAGTIAASLQPLYVEDPLKSPTVEILQPTSLQFILNMGIRSMLGVPLKRNDSCVGVLHLGWFDIHPYSDRETHLLQITAERCAMAIVNAQLYQQTQQLEKFRELQIERMPIGFILTDKDFHFLDWNPAAETIFGFAKEEVLGKKISLIVPESAKAEVDIILQRLEQGDMTAHSVNENITKNGKIILCEWQNTPLKETDGKVFGHLLMVQDITERRQAQEERMRYAFYDALTGLPNRAWFLENLGKVLQGTQISDLQLQVEEEKIKSQRQVAGSPYQIEKRKPESEILKQSQINSDRQIANFAVLLLSLDRFEVVKSSLGHLMADKLLIATSRQIEACLRCTDNTDKVAYLGRDEFAILLKNIHDADVVKNIADRIYNRLLLPFNLDGHEIYCTCSIGIAIGANLFGSPDYDRPEDFLRAADTAMHQARGCGGPIVFQPEWHAIAVARLQLDTDLRRAIERQEFELRYQPIVSVSTGQVIGFEALLRWFHPTRGLVPPSEFVPVAEETRLIVPIGQWVLRSACRQLRIWQREFGRNLTVSVNLSPIQLGEQNFIAQIDEILQEIWIAPNTLKLEITESTIMSNTEFAIGLLKELKQRKIQLSIDDFGTGYSSLSYLHRFPIDTLKIDRSFVSRMSVDTENLEIVRVIVNLAHNLGMDVIAEGVENLEQIALLEALKCEYGQGYFFAKPLDSKAASGFLEKNLVK</sequence>
<dbReference type="PROSITE" id="PS50887">
    <property type="entry name" value="GGDEF"/>
    <property type="match status" value="1"/>
</dbReference>
<dbReference type="InterPro" id="IPR000014">
    <property type="entry name" value="PAS"/>
</dbReference>
<feature type="domain" description="PAC" evidence="3">
    <location>
        <begin position="301"/>
        <end position="353"/>
    </location>
</feature>
<dbReference type="InterPro" id="IPR003018">
    <property type="entry name" value="GAF"/>
</dbReference>
<dbReference type="SMART" id="SM00086">
    <property type="entry name" value="PAC"/>
    <property type="match status" value="3"/>
</dbReference>
<dbReference type="Gene3D" id="3.30.450.20">
    <property type="entry name" value="PAS domain"/>
    <property type="match status" value="3"/>
</dbReference>
<keyword evidence="1" id="KW-1133">Transmembrane helix</keyword>
<feature type="domain" description="PAS" evidence="2">
    <location>
        <begin position="101"/>
        <end position="142"/>
    </location>
</feature>
<dbReference type="PROSITE" id="PS50113">
    <property type="entry name" value="PAC"/>
    <property type="match status" value="2"/>
</dbReference>
<organism evidence="6 7">
    <name type="scientific">Aerosakkonema funiforme FACHB-1375</name>
    <dbReference type="NCBI Taxonomy" id="2949571"/>
    <lineage>
        <taxon>Bacteria</taxon>
        <taxon>Bacillati</taxon>
        <taxon>Cyanobacteriota</taxon>
        <taxon>Cyanophyceae</taxon>
        <taxon>Oscillatoriophycideae</taxon>
        <taxon>Aerosakkonematales</taxon>
        <taxon>Aerosakkonemataceae</taxon>
        <taxon>Aerosakkonema</taxon>
    </lineage>
</organism>
<dbReference type="InterPro" id="IPR035919">
    <property type="entry name" value="EAL_sf"/>
</dbReference>
<evidence type="ECO:0000259" key="2">
    <source>
        <dbReference type="PROSITE" id="PS50112"/>
    </source>
</evidence>
<accession>A0A926ZHW9</accession>
<dbReference type="FunFam" id="3.20.20.450:FF:000001">
    <property type="entry name" value="Cyclic di-GMP phosphodiesterase yahA"/>
    <property type="match status" value="1"/>
</dbReference>
<dbReference type="SMART" id="SM00267">
    <property type="entry name" value="GGDEF"/>
    <property type="match status" value="1"/>
</dbReference>
<evidence type="ECO:0000313" key="7">
    <source>
        <dbReference type="Proteomes" id="UP000641646"/>
    </source>
</evidence>
<dbReference type="NCBIfam" id="TIGR00254">
    <property type="entry name" value="GGDEF"/>
    <property type="match status" value="1"/>
</dbReference>
<dbReference type="CDD" id="cd01948">
    <property type="entry name" value="EAL"/>
    <property type="match status" value="1"/>
</dbReference>
<keyword evidence="1" id="KW-0812">Transmembrane</keyword>
<dbReference type="InterPro" id="IPR000700">
    <property type="entry name" value="PAS-assoc_C"/>
</dbReference>
<dbReference type="InterPro" id="IPR052155">
    <property type="entry name" value="Biofilm_reg_signaling"/>
</dbReference>
<dbReference type="InterPro" id="IPR013656">
    <property type="entry name" value="PAS_4"/>
</dbReference>
<gene>
    <name evidence="6" type="ORF">H6G03_18795</name>
</gene>
<dbReference type="SUPFAM" id="SSF55781">
    <property type="entry name" value="GAF domain-like"/>
    <property type="match status" value="1"/>
</dbReference>
<feature type="domain" description="PAC" evidence="3">
    <location>
        <begin position="601"/>
        <end position="657"/>
    </location>
</feature>
<dbReference type="Gene3D" id="3.30.450.40">
    <property type="match status" value="1"/>
</dbReference>
<dbReference type="PANTHER" id="PTHR44757:SF2">
    <property type="entry name" value="BIOFILM ARCHITECTURE MAINTENANCE PROTEIN MBAA"/>
    <property type="match status" value="1"/>
</dbReference>
<proteinExistence type="predicted"/>
<evidence type="ECO:0000256" key="1">
    <source>
        <dbReference type="SAM" id="Phobius"/>
    </source>
</evidence>
<evidence type="ECO:0000313" key="6">
    <source>
        <dbReference type="EMBL" id="MBD2183084.1"/>
    </source>
</evidence>
<dbReference type="SUPFAM" id="SSF55785">
    <property type="entry name" value="PYP-like sensor domain (PAS domain)"/>
    <property type="match status" value="3"/>
</dbReference>
<dbReference type="RefSeq" id="WP_190466684.1">
    <property type="nucleotide sequence ID" value="NZ_JACJPW010000048.1"/>
</dbReference>
<dbReference type="PANTHER" id="PTHR44757">
    <property type="entry name" value="DIGUANYLATE CYCLASE DGCP"/>
    <property type="match status" value="1"/>
</dbReference>
<dbReference type="PROSITE" id="PS50112">
    <property type="entry name" value="PAS"/>
    <property type="match status" value="3"/>
</dbReference>
<keyword evidence="1" id="KW-0472">Membrane</keyword>
<feature type="domain" description="EAL" evidence="4">
    <location>
        <begin position="881"/>
        <end position="1135"/>
    </location>
</feature>
<dbReference type="InterPro" id="IPR029787">
    <property type="entry name" value="Nucleotide_cyclase"/>
</dbReference>
<name>A0A926ZHW9_9CYAN</name>
<dbReference type="Gene3D" id="3.20.20.450">
    <property type="entry name" value="EAL domain"/>
    <property type="match status" value="1"/>
</dbReference>
<feature type="domain" description="PAS" evidence="2">
    <location>
        <begin position="229"/>
        <end position="299"/>
    </location>
</feature>
<reference evidence="6" key="1">
    <citation type="journal article" date="2015" name="ISME J.">
        <title>Draft Genome Sequence of Streptomyces incarnatus NRRL8089, which Produces the Nucleoside Antibiotic Sinefungin.</title>
        <authorList>
            <person name="Oshima K."/>
            <person name="Hattori M."/>
            <person name="Shimizu H."/>
            <person name="Fukuda K."/>
            <person name="Nemoto M."/>
            <person name="Inagaki K."/>
            <person name="Tamura T."/>
        </authorList>
    </citation>
    <scope>NUCLEOTIDE SEQUENCE</scope>
    <source>
        <strain evidence="6">FACHB-1375</strain>
    </source>
</reference>
<feature type="domain" description="GGDEF" evidence="5">
    <location>
        <begin position="733"/>
        <end position="872"/>
    </location>
</feature>
<dbReference type="InterPro" id="IPR035965">
    <property type="entry name" value="PAS-like_dom_sf"/>
</dbReference>
<dbReference type="Pfam" id="PF01590">
    <property type="entry name" value="GAF"/>
    <property type="match status" value="1"/>
</dbReference>
<dbReference type="Gene3D" id="3.30.70.270">
    <property type="match status" value="1"/>
</dbReference>
<reference evidence="6" key="2">
    <citation type="submission" date="2020-08" db="EMBL/GenBank/DDBJ databases">
        <authorList>
            <person name="Chen M."/>
            <person name="Teng W."/>
            <person name="Zhao L."/>
            <person name="Hu C."/>
            <person name="Zhou Y."/>
            <person name="Han B."/>
            <person name="Song L."/>
            <person name="Shu W."/>
        </authorList>
    </citation>
    <scope>NUCLEOTIDE SEQUENCE</scope>
    <source>
        <strain evidence="6">FACHB-1375</strain>
    </source>
</reference>
<dbReference type="Proteomes" id="UP000641646">
    <property type="component" value="Unassembled WGS sequence"/>
</dbReference>
<dbReference type="Pfam" id="PF08448">
    <property type="entry name" value="PAS_4"/>
    <property type="match status" value="2"/>
</dbReference>
<dbReference type="InterPro" id="IPR001633">
    <property type="entry name" value="EAL_dom"/>
</dbReference>
<dbReference type="InterPro" id="IPR001610">
    <property type="entry name" value="PAC"/>
</dbReference>
<dbReference type="InterPro" id="IPR043128">
    <property type="entry name" value="Rev_trsase/Diguanyl_cyclase"/>
</dbReference>
<feature type="domain" description="PAS" evidence="2">
    <location>
        <begin position="532"/>
        <end position="601"/>
    </location>
</feature>
<evidence type="ECO:0000259" key="5">
    <source>
        <dbReference type="PROSITE" id="PS50887"/>
    </source>
</evidence>
<dbReference type="NCBIfam" id="TIGR00229">
    <property type="entry name" value="sensory_box"/>
    <property type="match status" value="3"/>
</dbReference>
<dbReference type="AlphaFoldDB" id="A0A926ZHW9"/>
<evidence type="ECO:0000259" key="4">
    <source>
        <dbReference type="PROSITE" id="PS50883"/>
    </source>
</evidence>
<dbReference type="Pfam" id="PF00990">
    <property type="entry name" value="GGDEF"/>
    <property type="match status" value="1"/>
</dbReference>
<dbReference type="SUPFAM" id="SSF55073">
    <property type="entry name" value="Nucleotide cyclase"/>
    <property type="match status" value="1"/>
</dbReference>
<dbReference type="InterPro" id="IPR029016">
    <property type="entry name" value="GAF-like_dom_sf"/>
</dbReference>
<comment type="caution">
    <text evidence="6">The sequence shown here is derived from an EMBL/GenBank/DDBJ whole genome shotgun (WGS) entry which is preliminary data.</text>
</comment>
<dbReference type="SUPFAM" id="SSF141868">
    <property type="entry name" value="EAL domain-like"/>
    <property type="match status" value="1"/>
</dbReference>
<keyword evidence="7" id="KW-1185">Reference proteome</keyword>
<dbReference type="Pfam" id="PF00563">
    <property type="entry name" value="EAL"/>
    <property type="match status" value="1"/>
</dbReference>